<sequence length="131" mass="15762">MRAMQIYEIRFFYTRLYCTYIVFNDFKEQSYQIQRKPNNAFGRDCCNKQIYEQRNCRMVELKLDLVSLVLIKKSYTSYWPLDTPKFMRKSAEHNLTSHSETDRETKLSPLPLSKRWRVAIVVFNCVVIGQE</sequence>
<dbReference type="Proteomes" id="UP000499080">
    <property type="component" value="Unassembled WGS sequence"/>
</dbReference>
<protein>
    <submittedName>
        <fullName evidence="1">Uncharacterized protein</fullName>
    </submittedName>
</protein>
<gene>
    <name evidence="1" type="ORF">AVEN_88290_1</name>
</gene>
<evidence type="ECO:0000313" key="2">
    <source>
        <dbReference type="Proteomes" id="UP000499080"/>
    </source>
</evidence>
<keyword evidence="2" id="KW-1185">Reference proteome</keyword>
<accession>A0A4Y2SGQ2</accession>
<reference evidence="1 2" key="1">
    <citation type="journal article" date="2019" name="Sci. Rep.">
        <title>Orb-weaving spider Araneus ventricosus genome elucidates the spidroin gene catalogue.</title>
        <authorList>
            <person name="Kono N."/>
            <person name="Nakamura H."/>
            <person name="Ohtoshi R."/>
            <person name="Moran D.A.P."/>
            <person name="Shinohara A."/>
            <person name="Yoshida Y."/>
            <person name="Fujiwara M."/>
            <person name="Mori M."/>
            <person name="Tomita M."/>
            <person name="Arakawa K."/>
        </authorList>
    </citation>
    <scope>NUCLEOTIDE SEQUENCE [LARGE SCALE GENOMIC DNA]</scope>
</reference>
<evidence type="ECO:0000313" key="1">
    <source>
        <dbReference type="EMBL" id="GBN86405.1"/>
    </source>
</evidence>
<dbReference type="EMBL" id="BGPR01021267">
    <property type="protein sequence ID" value="GBN86405.1"/>
    <property type="molecule type" value="Genomic_DNA"/>
</dbReference>
<dbReference type="AlphaFoldDB" id="A0A4Y2SGQ2"/>
<organism evidence="1 2">
    <name type="scientific">Araneus ventricosus</name>
    <name type="common">Orbweaver spider</name>
    <name type="synonym">Epeira ventricosa</name>
    <dbReference type="NCBI Taxonomy" id="182803"/>
    <lineage>
        <taxon>Eukaryota</taxon>
        <taxon>Metazoa</taxon>
        <taxon>Ecdysozoa</taxon>
        <taxon>Arthropoda</taxon>
        <taxon>Chelicerata</taxon>
        <taxon>Arachnida</taxon>
        <taxon>Araneae</taxon>
        <taxon>Araneomorphae</taxon>
        <taxon>Entelegynae</taxon>
        <taxon>Araneoidea</taxon>
        <taxon>Araneidae</taxon>
        <taxon>Araneus</taxon>
    </lineage>
</organism>
<name>A0A4Y2SGQ2_ARAVE</name>
<comment type="caution">
    <text evidence="1">The sequence shown here is derived from an EMBL/GenBank/DDBJ whole genome shotgun (WGS) entry which is preliminary data.</text>
</comment>
<proteinExistence type="predicted"/>